<dbReference type="EMBL" id="JAPQKH010000005">
    <property type="protein sequence ID" value="KAJ5096703.1"/>
    <property type="molecule type" value="Genomic_DNA"/>
</dbReference>
<feature type="compositionally biased region" description="Basic residues" evidence="1">
    <location>
        <begin position="183"/>
        <end position="198"/>
    </location>
</feature>
<accession>A0A9W9K888</accession>
<reference evidence="2" key="2">
    <citation type="journal article" date="2023" name="IMA Fungus">
        <title>Comparative genomic study of the Penicillium genus elucidates a diverse pangenome and 15 lateral gene transfer events.</title>
        <authorList>
            <person name="Petersen C."/>
            <person name="Sorensen T."/>
            <person name="Nielsen M.R."/>
            <person name="Sondergaard T.E."/>
            <person name="Sorensen J.L."/>
            <person name="Fitzpatrick D.A."/>
            <person name="Frisvad J.C."/>
            <person name="Nielsen K.L."/>
        </authorList>
    </citation>
    <scope>NUCLEOTIDE SEQUENCE</scope>
    <source>
        <strain evidence="2">IBT 30069</strain>
    </source>
</reference>
<sequence>MDDSATESPHVSPDQTDTPLHGPDERPSPADQDGSLMIPQIHAGTALTPAAEWAAYAFSLPWEIAREKGTLKSDAIVAMLEMPQLCEPFVRTTTRYTGTELSESIGMEISRVESILMVIVGEVHEIPCPSCLQWKGPWALCIRLPGPNPVIKACANCHYDRKDVGCSYYRLRSRGSASAPAKAPRRSTHRTTPSRRGRVQPPAVDLNTLQSMQDSARTELRRMDALIQKIEDLKTFFRDKMGADLSSTQEDIDALSEMLNDFLSVDPIHARIIACTDQMASATCDIATARKMALDTLDDIQRDAIAIRQTGVSVCSDIDELLQVRG</sequence>
<gene>
    <name evidence="2" type="ORF">N7456_007424</name>
</gene>
<feature type="compositionally biased region" description="Polar residues" evidence="1">
    <location>
        <begin position="1"/>
        <end position="18"/>
    </location>
</feature>
<feature type="region of interest" description="Disordered" evidence="1">
    <location>
        <begin position="177"/>
        <end position="202"/>
    </location>
</feature>
<organism evidence="2 3">
    <name type="scientific">Penicillium angulare</name>
    <dbReference type="NCBI Taxonomy" id="116970"/>
    <lineage>
        <taxon>Eukaryota</taxon>
        <taxon>Fungi</taxon>
        <taxon>Dikarya</taxon>
        <taxon>Ascomycota</taxon>
        <taxon>Pezizomycotina</taxon>
        <taxon>Eurotiomycetes</taxon>
        <taxon>Eurotiomycetidae</taxon>
        <taxon>Eurotiales</taxon>
        <taxon>Aspergillaceae</taxon>
        <taxon>Penicillium</taxon>
    </lineage>
</organism>
<evidence type="ECO:0000256" key="1">
    <source>
        <dbReference type="SAM" id="MobiDB-lite"/>
    </source>
</evidence>
<keyword evidence="3" id="KW-1185">Reference proteome</keyword>
<feature type="region of interest" description="Disordered" evidence="1">
    <location>
        <begin position="1"/>
        <end position="36"/>
    </location>
</feature>
<dbReference type="Proteomes" id="UP001149165">
    <property type="component" value="Unassembled WGS sequence"/>
</dbReference>
<dbReference type="InterPro" id="IPR022190">
    <property type="entry name" value="DUF3716"/>
</dbReference>
<evidence type="ECO:0000313" key="3">
    <source>
        <dbReference type="Proteomes" id="UP001149165"/>
    </source>
</evidence>
<evidence type="ECO:0000313" key="2">
    <source>
        <dbReference type="EMBL" id="KAJ5096703.1"/>
    </source>
</evidence>
<proteinExistence type="predicted"/>
<protein>
    <submittedName>
        <fullName evidence="2">Uncharacterized protein</fullName>
    </submittedName>
</protein>
<dbReference type="Pfam" id="PF12511">
    <property type="entry name" value="DUF3716"/>
    <property type="match status" value="1"/>
</dbReference>
<comment type="caution">
    <text evidence="2">The sequence shown here is derived from an EMBL/GenBank/DDBJ whole genome shotgun (WGS) entry which is preliminary data.</text>
</comment>
<reference evidence="2" key="1">
    <citation type="submission" date="2022-11" db="EMBL/GenBank/DDBJ databases">
        <authorList>
            <person name="Petersen C."/>
        </authorList>
    </citation>
    <scope>NUCLEOTIDE SEQUENCE</scope>
    <source>
        <strain evidence="2">IBT 30069</strain>
    </source>
</reference>
<name>A0A9W9K888_9EURO</name>
<dbReference type="AlphaFoldDB" id="A0A9W9K888"/>
<dbReference type="OrthoDB" id="4359659at2759"/>